<feature type="non-terminal residue" evidence="2">
    <location>
        <position position="1"/>
    </location>
</feature>
<name>K1TLB8_9ZZZZ</name>
<dbReference type="AlphaFoldDB" id="K1TLB8"/>
<comment type="caution">
    <text evidence="2">The sequence shown here is derived from an EMBL/GenBank/DDBJ whole genome shotgun (WGS) entry which is preliminary data.</text>
</comment>
<accession>K1TLB8</accession>
<organism evidence="2">
    <name type="scientific">human gut metagenome</name>
    <dbReference type="NCBI Taxonomy" id="408170"/>
    <lineage>
        <taxon>unclassified sequences</taxon>
        <taxon>metagenomes</taxon>
        <taxon>organismal metagenomes</taxon>
    </lineage>
</organism>
<protein>
    <submittedName>
        <fullName evidence="2">Protein containing Glutamyl-tRNA(Gln) amidotransferase, subunit B/E</fullName>
        <ecNumber evidence="2">6.3.5.-</ecNumber>
    </submittedName>
</protein>
<proteinExistence type="predicted"/>
<feature type="domain" description="Aspartyl/Glutamyl-tRNA(Gln) amidotransferase subunit B/E catalytic" evidence="1">
    <location>
        <begin position="2"/>
        <end position="33"/>
    </location>
</feature>
<dbReference type="EC" id="6.3.5.-" evidence="2"/>
<dbReference type="InterPro" id="IPR017958">
    <property type="entry name" value="Gln-tRNA_amidoTrfase_suB_CS"/>
</dbReference>
<keyword evidence="2" id="KW-0808">Transferase</keyword>
<dbReference type="GO" id="GO:0016740">
    <property type="term" value="F:transferase activity"/>
    <property type="evidence" value="ECO:0007669"/>
    <property type="project" value="UniProtKB-KW"/>
</dbReference>
<evidence type="ECO:0000313" key="2">
    <source>
        <dbReference type="EMBL" id="EKC70483.1"/>
    </source>
</evidence>
<dbReference type="InterPro" id="IPR006075">
    <property type="entry name" value="Asn/Gln-tRNA_Trfase_suB/E_cat"/>
</dbReference>
<reference evidence="2" key="1">
    <citation type="journal article" date="2013" name="Environ. Microbiol.">
        <title>Microbiota from the distal guts of lean and obese adolescents exhibit partial functional redundancy besides clear differences in community structure.</title>
        <authorList>
            <person name="Ferrer M."/>
            <person name="Ruiz A."/>
            <person name="Lanza F."/>
            <person name="Haange S.B."/>
            <person name="Oberbach A."/>
            <person name="Till H."/>
            <person name="Bargiela R."/>
            <person name="Campoy C."/>
            <person name="Segura M.T."/>
            <person name="Richter M."/>
            <person name="von Bergen M."/>
            <person name="Seifert J."/>
            <person name="Suarez A."/>
        </authorList>
    </citation>
    <scope>NUCLEOTIDE SEQUENCE</scope>
</reference>
<dbReference type="EMBL" id="AJWZ01002615">
    <property type="protein sequence ID" value="EKC70483.1"/>
    <property type="molecule type" value="Genomic_DNA"/>
</dbReference>
<dbReference type="Pfam" id="PF02934">
    <property type="entry name" value="GatB_N"/>
    <property type="match status" value="1"/>
</dbReference>
<dbReference type="GO" id="GO:0016884">
    <property type="term" value="F:carbon-nitrogen ligase activity, with glutamine as amido-N-donor"/>
    <property type="evidence" value="ECO:0007669"/>
    <property type="project" value="InterPro"/>
</dbReference>
<dbReference type="PROSITE" id="PS01234">
    <property type="entry name" value="GATB"/>
    <property type="match status" value="1"/>
</dbReference>
<dbReference type="SUPFAM" id="SSF55931">
    <property type="entry name" value="Glutamine synthetase/guanido kinase"/>
    <property type="match status" value="1"/>
</dbReference>
<sequence>GSLVDLNRAGVPLIEIVSEPDLRSAKEADAYLKN</sequence>
<dbReference type="InterPro" id="IPR014746">
    <property type="entry name" value="Gln_synth/guanido_kin_cat_dom"/>
</dbReference>
<evidence type="ECO:0000259" key="1">
    <source>
        <dbReference type="Pfam" id="PF02934"/>
    </source>
</evidence>
<gene>
    <name evidence="2" type="ORF">OBE_03871</name>
</gene>
<keyword evidence="2" id="KW-0436">Ligase</keyword>